<organism evidence="2 3">
    <name type="scientific">Batrachochytrium salamandrivorans</name>
    <dbReference type="NCBI Taxonomy" id="1357716"/>
    <lineage>
        <taxon>Eukaryota</taxon>
        <taxon>Fungi</taxon>
        <taxon>Fungi incertae sedis</taxon>
        <taxon>Chytridiomycota</taxon>
        <taxon>Chytridiomycota incertae sedis</taxon>
        <taxon>Chytridiomycetes</taxon>
        <taxon>Rhizophydiales</taxon>
        <taxon>Rhizophydiales incertae sedis</taxon>
        <taxon>Batrachochytrium</taxon>
    </lineage>
</organism>
<sequence length="275" mass="29398">MTLSERFAQIERERAATSSSIKAPRTSMLVGRQTSSQQPTLHNQNNQDNQSNQKNKSDRSIVDHHQQPSSRKLRPPQSHSSNIAGNGRPSTTAAPPAIQQKQQQQLRNKSGHTKAAALTPLPGKNGRSKPDKVLIKSMIKRLGPKPGPIENRLGRRMEDRLGSKPNPSSLADRVAALALHRTKKTKNAAAGTGAPALASATKVAKKNSSRKRRGDARAAAKGVAQSAALEGSTKAQTEVGMGSAASGQQPIASSDYVEMTLMDEDDYTFGAAPIY</sequence>
<feature type="region of interest" description="Disordered" evidence="1">
    <location>
        <begin position="200"/>
        <end position="251"/>
    </location>
</feature>
<reference evidence="2 3" key="1">
    <citation type="submission" date="2021-02" db="EMBL/GenBank/DDBJ databases">
        <title>Variation within the Batrachochytrium salamandrivorans European outbreak.</title>
        <authorList>
            <person name="Kelly M."/>
            <person name="Pasmans F."/>
            <person name="Shea T.P."/>
            <person name="Munoz J.F."/>
            <person name="Carranza S."/>
            <person name="Cuomo C.A."/>
            <person name="Martel A."/>
        </authorList>
    </citation>
    <scope>NUCLEOTIDE SEQUENCE [LARGE SCALE GENOMIC DNA]</scope>
    <source>
        <strain evidence="2 3">AMFP18/2</strain>
    </source>
</reference>
<feature type="region of interest" description="Disordered" evidence="1">
    <location>
        <begin position="1"/>
        <end position="130"/>
    </location>
</feature>
<feature type="compositionally biased region" description="Polar residues" evidence="1">
    <location>
        <begin position="77"/>
        <end position="93"/>
    </location>
</feature>
<feature type="compositionally biased region" description="Polar residues" evidence="1">
    <location>
        <begin position="32"/>
        <end position="42"/>
    </location>
</feature>
<name>A0ABQ8EXY8_9FUNG</name>
<dbReference type="EMBL" id="JAFCIX010000569">
    <property type="protein sequence ID" value="KAH6587063.1"/>
    <property type="molecule type" value="Genomic_DNA"/>
</dbReference>
<comment type="caution">
    <text evidence="2">The sequence shown here is derived from an EMBL/GenBank/DDBJ whole genome shotgun (WGS) entry which is preliminary data.</text>
</comment>
<evidence type="ECO:0000313" key="3">
    <source>
        <dbReference type="Proteomes" id="UP001648503"/>
    </source>
</evidence>
<proteinExistence type="predicted"/>
<evidence type="ECO:0000313" key="2">
    <source>
        <dbReference type="EMBL" id="KAH6587063.1"/>
    </source>
</evidence>
<protein>
    <submittedName>
        <fullName evidence="2">Uncharacterized protein</fullName>
    </submittedName>
</protein>
<accession>A0ABQ8EXY8</accession>
<feature type="compositionally biased region" description="Low complexity" evidence="1">
    <location>
        <begin position="43"/>
        <end position="54"/>
    </location>
</feature>
<feature type="compositionally biased region" description="Basic and acidic residues" evidence="1">
    <location>
        <begin position="55"/>
        <end position="66"/>
    </location>
</feature>
<dbReference type="Proteomes" id="UP001648503">
    <property type="component" value="Unassembled WGS sequence"/>
</dbReference>
<gene>
    <name evidence="2" type="ORF">BASA50_000111</name>
</gene>
<keyword evidence="3" id="KW-1185">Reference proteome</keyword>
<evidence type="ECO:0000256" key="1">
    <source>
        <dbReference type="SAM" id="MobiDB-lite"/>
    </source>
</evidence>
<feature type="compositionally biased region" description="Basic residues" evidence="1">
    <location>
        <begin position="203"/>
        <end position="214"/>
    </location>
</feature>